<dbReference type="EMBL" id="BMAW01104451">
    <property type="protein sequence ID" value="GFT14527.1"/>
    <property type="molecule type" value="Genomic_DNA"/>
</dbReference>
<comment type="caution">
    <text evidence="2">The sequence shown here is derived from an EMBL/GenBank/DDBJ whole genome shotgun (WGS) entry which is preliminary data.</text>
</comment>
<sequence length="83" mass="9342">MLHRPMVAGSEKHIQKRKNGIPPKVRMGTAHGRKGKLGGQLEGNETKIRDKLLAKDVETEEEEEEEEEEKEEEEVASAEACEC</sequence>
<reference evidence="2" key="1">
    <citation type="submission" date="2020-08" db="EMBL/GenBank/DDBJ databases">
        <title>Multicomponent nature underlies the extraordinary mechanical properties of spider dragline silk.</title>
        <authorList>
            <person name="Kono N."/>
            <person name="Nakamura H."/>
            <person name="Mori M."/>
            <person name="Yoshida Y."/>
            <person name="Ohtoshi R."/>
            <person name="Malay A.D."/>
            <person name="Moran D.A.P."/>
            <person name="Tomita M."/>
            <person name="Numata K."/>
            <person name="Arakawa K."/>
        </authorList>
    </citation>
    <scope>NUCLEOTIDE SEQUENCE</scope>
</reference>
<organism evidence="2 3">
    <name type="scientific">Nephila pilipes</name>
    <name type="common">Giant wood spider</name>
    <name type="synonym">Nephila maculata</name>
    <dbReference type="NCBI Taxonomy" id="299642"/>
    <lineage>
        <taxon>Eukaryota</taxon>
        <taxon>Metazoa</taxon>
        <taxon>Ecdysozoa</taxon>
        <taxon>Arthropoda</taxon>
        <taxon>Chelicerata</taxon>
        <taxon>Arachnida</taxon>
        <taxon>Araneae</taxon>
        <taxon>Araneomorphae</taxon>
        <taxon>Entelegynae</taxon>
        <taxon>Araneoidea</taxon>
        <taxon>Nephilidae</taxon>
        <taxon>Nephila</taxon>
    </lineage>
</organism>
<evidence type="ECO:0000256" key="1">
    <source>
        <dbReference type="SAM" id="MobiDB-lite"/>
    </source>
</evidence>
<gene>
    <name evidence="2" type="ORF">NPIL_602221</name>
</gene>
<feature type="compositionally biased region" description="Basic and acidic residues" evidence="1">
    <location>
        <begin position="44"/>
        <end position="57"/>
    </location>
</feature>
<proteinExistence type="predicted"/>
<evidence type="ECO:0000313" key="2">
    <source>
        <dbReference type="EMBL" id="GFT14527.1"/>
    </source>
</evidence>
<protein>
    <submittedName>
        <fullName evidence="2">Uncharacterized protein</fullName>
    </submittedName>
</protein>
<evidence type="ECO:0000313" key="3">
    <source>
        <dbReference type="Proteomes" id="UP000887013"/>
    </source>
</evidence>
<keyword evidence="3" id="KW-1185">Reference proteome</keyword>
<dbReference type="Proteomes" id="UP000887013">
    <property type="component" value="Unassembled WGS sequence"/>
</dbReference>
<feature type="region of interest" description="Disordered" evidence="1">
    <location>
        <begin position="1"/>
        <end position="83"/>
    </location>
</feature>
<name>A0A8X6TIW9_NEPPI</name>
<feature type="compositionally biased region" description="Acidic residues" evidence="1">
    <location>
        <begin position="58"/>
        <end position="83"/>
    </location>
</feature>
<accession>A0A8X6TIW9</accession>
<dbReference type="AlphaFoldDB" id="A0A8X6TIW9"/>